<dbReference type="GO" id="GO:0003924">
    <property type="term" value="F:GTPase activity"/>
    <property type="evidence" value="ECO:0007669"/>
    <property type="project" value="InterPro"/>
</dbReference>
<dbReference type="InterPro" id="IPR042101">
    <property type="entry name" value="SRP54_N_sf"/>
</dbReference>
<feature type="domain" description="SRP54-type proteins GTP-binding" evidence="3">
    <location>
        <begin position="130"/>
        <end position="143"/>
    </location>
</feature>
<dbReference type="Gene3D" id="1.10.260.30">
    <property type="entry name" value="Signal recognition particle, SRP54 subunit, M-domain"/>
    <property type="match status" value="1"/>
</dbReference>
<dbReference type="PANTHER" id="PTHR11564:SF5">
    <property type="entry name" value="SIGNAL RECOGNITION PARTICLE SUBUNIT SRP54"/>
    <property type="match status" value="1"/>
</dbReference>
<sequence>YRPAAQEQLSILGSQLEIETLDIVKNEQPIQITERAKEKAKLGGFDVLILDTAGRSQINEELMNEIKLITDKANPHEKILVADAMTGQDAVKIAETFHKKLNLTGIMLTRLDGDARGGAALSMTAVTGCPIKLIGIGEKLDEIDDFHPDRIASQILEMGDVIGLVEKASETVDKEEAEEVAEKIKKGKFDLEDFSKQLSQISKMGGINSLIGKIPGLGQLQNKNSSLDLDKEIVKKQQAIIFSMTPKERTTPEVLNASRKKRVASGSGSQVQDINILLKQFKQMNKMMKQMKKSGFKGLLGQGLSQFKQKF</sequence>
<proteinExistence type="predicted"/>
<dbReference type="PANTHER" id="PTHR11564">
    <property type="entry name" value="SIGNAL RECOGNITION PARTICLE 54K PROTEIN SRP54"/>
    <property type="match status" value="1"/>
</dbReference>
<dbReference type="PROSITE" id="PS00300">
    <property type="entry name" value="SRP54"/>
    <property type="match status" value="1"/>
</dbReference>
<dbReference type="InterPro" id="IPR004125">
    <property type="entry name" value="Signal_recog_particle_SRP54_M"/>
</dbReference>
<dbReference type="GO" id="GO:0048500">
    <property type="term" value="C:signal recognition particle"/>
    <property type="evidence" value="ECO:0007669"/>
    <property type="project" value="InterPro"/>
</dbReference>
<keyword evidence="2" id="KW-0342">GTP-binding</keyword>
<dbReference type="GO" id="GO:0008312">
    <property type="term" value="F:7S RNA binding"/>
    <property type="evidence" value="ECO:0007669"/>
    <property type="project" value="InterPro"/>
</dbReference>
<dbReference type="SUPFAM" id="SSF47446">
    <property type="entry name" value="Signal peptide-binding domain"/>
    <property type="match status" value="1"/>
</dbReference>
<evidence type="ECO:0000259" key="3">
    <source>
        <dbReference type="PROSITE" id="PS00300"/>
    </source>
</evidence>
<dbReference type="InterPro" id="IPR036891">
    <property type="entry name" value="Signal_recog_part_SRP54_M_sf"/>
</dbReference>
<name>A0A382PVR7_9ZZZZ</name>
<dbReference type="Pfam" id="PF00448">
    <property type="entry name" value="SRP54"/>
    <property type="match status" value="1"/>
</dbReference>
<gene>
    <name evidence="4" type="ORF">METZ01_LOCUS330278</name>
</gene>
<dbReference type="AlphaFoldDB" id="A0A382PVR7"/>
<feature type="non-terminal residue" evidence="4">
    <location>
        <position position="1"/>
    </location>
</feature>
<dbReference type="InterPro" id="IPR022941">
    <property type="entry name" value="SRP54"/>
</dbReference>
<protein>
    <recommendedName>
        <fullName evidence="3">SRP54-type proteins GTP-binding domain-containing protein</fullName>
    </recommendedName>
</protein>
<dbReference type="EMBL" id="UINC01110127">
    <property type="protein sequence ID" value="SVC77424.1"/>
    <property type="molecule type" value="Genomic_DNA"/>
</dbReference>
<organism evidence="4">
    <name type="scientific">marine metagenome</name>
    <dbReference type="NCBI Taxonomy" id="408172"/>
    <lineage>
        <taxon>unclassified sequences</taxon>
        <taxon>metagenomes</taxon>
        <taxon>ecological metagenomes</taxon>
    </lineage>
</organism>
<dbReference type="InterPro" id="IPR027417">
    <property type="entry name" value="P-loop_NTPase"/>
</dbReference>
<dbReference type="SUPFAM" id="SSF52540">
    <property type="entry name" value="P-loop containing nucleoside triphosphate hydrolases"/>
    <property type="match status" value="1"/>
</dbReference>
<dbReference type="SMART" id="SM00962">
    <property type="entry name" value="SRP54"/>
    <property type="match status" value="1"/>
</dbReference>
<evidence type="ECO:0000256" key="2">
    <source>
        <dbReference type="ARBA" id="ARBA00023134"/>
    </source>
</evidence>
<dbReference type="Pfam" id="PF02978">
    <property type="entry name" value="SRP_SPB"/>
    <property type="match status" value="1"/>
</dbReference>
<dbReference type="GO" id="GO:0006614">
    <property type="term" value="P:SRP-dependent cotranslational protein targeting to membrane"/>
    <property type="evidence" value="ECO:0007669"/>
    <property type="project" value="InterPro"/>
</dbReference>
<keyword evidence="1" id="KW-0547">Nucleotide-binding</keyword>
<reference evidence="4" key="1">
    <citation type="submission" date="2018-05" db="EMBL/GenBank/DDBJ databases">
        <authorList>
            <person name="Lanie J.A."/>
            <person name="Ng W.-L."/>
            <person name="Kazmierczak K.M."/>
            <person name="Andrzejewski T.M."/>
            <person name="Davidsen T.M."/>
            <person name="Wayne K.J."/>
            <person name="Tettelin H."/>
            <person name="Glass J.I."/>
            <person name="Rusch D."/>
            <person name="Podicherti R."/>
            <person name="Tsui H.-C.T."/>
            <person name="Winkler M.E."/>
        </authorList>
    </citation>
    <scope>NUCLEOTIDE SEQUENCE</scope>
</reference>
<evidence type="ECO:0000256" key="1">
    <source>
        <dbReference type="ARBA" id="ARBA00022741"/>
    </source>
</evidence>
<dbReference type="Gene3D" id="3.40.50.300">
    <property type="entry name" value="P-loop containing nucleotide triphosphate hydrolases"/>
    <property type="match status" value="1"/>
</dbReference>
<accession>A0A382PVR7</accession>
<evidence type="ECO:0000313" key="4">
    <source>
        <dbReference type="EMBL" id="SVC77424.1"/>
    </source>
</evidence>
<dbReference type="Gene3D" id="1.20.120.140">
    <property type="entry name" value="Signal recognition particle SRP54, nucleotide-binding domain"/>
    <property type="match status" value="1"/>
</dbReference>
<dbReference type="GO" id="GO:0005525">
    <property type="term" value="F:GTP binding"/>
    <property type="evidence" value="ECO:0007669"/>
    <property type="project" value="UniProtKB-KW"/>
</dbReference>
<dbReference type="InterPro" id="IPR000897">
    <property type="entry name" value="SRP54_GTPase_dom"/>
</dbReference>